<dbReference type="RefSeq" id="WP_156683279.1">
    <property type="nucleotide sequence ID" value="NZ_CABWIB010000001.1"/>
</dbReference>
<dbReference type="GO" id="GO:0050380">
    <property type="term" value="F:undecaprenyl-diphosphatase activity"/>
    <property type="evidence" value="ECO:0007669"/>
    <property type="project" value="UniProtKB-UniRule"/>
</dbReference>
<evidence type="ECO:0000256" key="5">
    <source>
        <dbReference type="ARBA" id="ARBA00022475"/>
    </source>
</evidence>
<dbReference type="GO" id="GO:0008360">
    <property type="term" value="P:regulation of cell shape"/>
    <property type="evidence" value="ECO:0007669"/>
    <property type="project" value="UniProtKB-KW"/>
</dbReference>
<keyword evidence="14" id="KW-0133">Cell shape</keyword>
<feature type="transmembrane region" description="Helical" evidence="14">
    <location>
        <begin position="73"/>
        <end position="90"/>
    </location>
</feature>
<feature type="transmembrane region" description="Helical" evidence="14">
    <location>
        <begin position="203"/>
        <end position="222"/>
    </location>
</feature>
<dbReference type="InterPro" id="IPR003824">
    <property type="entry name" value="UppP"/>
</dbReference>
<feature type="transmembrane region" description="Helical" evidence="14">
    <location>
        <begin position="96"/>
        <end position="118"/>
    </location>
</feature>
<reference evidence="15 16" key="1">
    <citation type="submission" date="2019-10" db="EMBL/GenBank/DDBJ databases">
        <authorList>
            <person name="Blom J."/>
        </authorList>
    </citation>
    <scope>NUCLEOTIDE SEQUENCE [LARGE SCALE GENOMIC DNA]</scope>
    <source>
        <strain evidence="15 16">ES3154-GLU</strain>
    </source>
</reference>
<comment type="subcellular location">
    <subcellularLocation>
        <location evidence="1 14">Cell membrane</location>
        <topology evidence="1 14">Multi-pass membrane protein</topology>
    </subcellularLocation>
</comment>
<dbReference type="HAMAP" id="MF_01006">
    <property type="entry name" value="Undec_diphosphatase"/>
    <property type="match status" value="1"/>
</dbReference>
<dbReference type="GO" id="GO:0046677">
    <property type="term" value="P:response to antibiotic"/>
    <property type="evidence" value="ECO:0007669"/>
    <property type="project" value="UniProtKB-UniRule"/>
</dbReference>
<keyword evidence="16" id="KW-1185">Reference proteome</keyword>
<feature type="transmembrane region" description="Helical" evidence="14">
    <location>
        <begin position="41"/>
        <end position="61"/>
    </location>
</feature>
<evidence type="ECO:0000256" key="10">
    <source>
        <dbReference type="ARBA" id="ARBA00023251"/>
    </source>
</evidence>
<dbReference type="AlphaFoldDB" id="A0A6I8MDV5"/>
<feature type="transmembrane region" description="Helical" evidence="14">
    <location>
        <begin position="171"/>
        <end position="191"/>
    </location>
</feature>
<comment type="catalytic activity">
    <reaction evidence="13 14">
        <text>di-trans,octa-cis-undecaprenyl diphosphate + H2O = di-trans,octa-cis-undecaprenyl phosphate + phosphate + H(+)</text>
        <dbReference type="Rhea" id="RHEA:28094"/>
        <dbReference type="ChEBI" id="CHEBI:15377"/>
        <dbReference type="ChEBI" id="CHEBI:15378"/>
        <dbReference type="ChEBI" id="CHEBI:43474"/>
        <dbReference type="ChEBI" id="CHEBI:58405"/>
        <dbReference type="ChEBI" id="CHEBI:60392"/>
        <dbReference type="EC" id="3.6.1.27"/>
    </reaction>
</comment>
<comment type="miscellaneous">
    <text evidence="14">Bacitracin is thought to be involved in the inhibition of peptidoglycan synthesis by sequestering undecaprenyl diphosphate, thereby reducing the pool of lipid carrier available.</text>
</comment>
<evidence type="ECO:0000256" key="6">
    <source>
        <dbReference type="ARBA" id="ARBA00022692"/>
    </source>
</evidence>
<dbReference type="EMBL" id="CABWIB010000001">
    <property type="protein sequence ID" value="VWL85271.1"/>
    <property type="molecule type" value="Genomic_DNA"/>
</dbReference>
<evidence type="ECO:0000313" key="16">
    <source>
        <dbReference type="Proteomes" id="UP000419017"/>
    </source>
</evidence>
<comment type="similarity">
    <text evidence="2 14">Belongs to the UppP family.</text>
</comment>
<evidence type="ECO:0000256" key="8">
    <source>
        <dbReference type="ARBA" id="ARBA00022989"/>
    </source>
</evidence>
<keyword evidence="8 14" id="KW-1133">Transmembrane helix</keyword>
<dbReference type="Pfam" id="PF02673">
    <property type="entry name" value="BacA"/>
    <property type="match status" value="1"/>
</dbReference>
<evidence type="ECO:0000256" key="13">
    <source>
        <dbReference type="ARBA" id="ARBA00047594"/>
    </source>
</evidence>
<accession>A0A6I8MDV5</accession>
<proteinExistence type="inferred from homology"/>
<evidence type="ECO:0000256" key="9">
    <source>
        <dbReference type="ARBA" id="ARBA00023136"/>
    </source>
</evidence>
<keyword evidence="5 14" id="KW-1003">Cell membrane</keyword>
<dbReference type="GO" id="GO:0009252">
    <property type="term" value="P:peptidoglycan biosynthetic process"/>
    <property type="evidence" value="ECO:0007669"/>
    <property type="project" value="UniProtKB-KW"/>
</dbReference>
<evidence type="ECO:0000256" key="2">
    <source>
        <dbReference type="ARBA" id="ARBA00010621"/>
    </source>
</evidence>
<evidence type="ECO:0000256" key="7">
    <source>
        <dbReference type="ARBA" id="ARBA00022801"/>
    </source>
</evidence>
<sequence length="252" mass="28641">MFFKIILFSFIEGLTEFIPISSTGHLIILDHFVSLSKNTQFTHAFSVIIQLGAILAVLVYFKDKIFSLKKEDILKILVAVIPAAILGLLFDDIIDHYLFNIYVVSSFLIIYGIILLYIEKIKFNKSILEFKNITYKVAFFIGAFQTLALIPGTSRSAATIIGAMILGLDKILAIEFSFFLAIPTMLGASGLKILKLPILSLSEYMYILLGFVFSYIFAYIFIKFFMKYIKGHDFKLFAYYRIILGLVILIIL</sequence>
<feature type="transmembrane region" description="Helical" evidence="14">
    <location>
        <begin position="234"/>
        <end position="251"/>
    </location>
</feature>
<keyword evidence="14" id="KW-0573">Peptidoglycan synthesis</keyword>
<evidence type="ECO:0000256" key="14">
    <source>
        <dbReference type="HAMAP-Rule" id="MF_01006"/>
    </source>
</evidence>
<dbReference type="Proteomes" id="UP000419017">
    <property type="component" value="Unassembled WGS sequence"/>
</dbReference>
<protein>
    <recommendedName>
        <fullName evidence="4 14">Undecaprenyl-diphosphatase</fullName>
        <ecNumber evidence="3 14">3.6.1.27</ecNumber>
    </recommendedName>
    <alternativeName>
        <fullName evidence="12 14">Bacitracin resistance protein</fullName>
    </alternativeName>
    <alternativeName>
        <fullName evidence="11 14">Undecaprenyl pyrophosphate phosphatase</fullName>
    </alternativeName>
</protein>
<keyword evidence="6 14" id="KW-0812">Transmembrane</keyword>
<gene>
    <name evidence="14" type="primary">uppP</name>
    <name evidence="15" type="ORF">OMES3154_00554</name>
</gene>
<keyword evidence="10 14" id="KW-0046">Antibiotic resistance</keyword>
<keyword evidence="9 14" id="KW-0472">Membrane</keyword>
<dbReference type="PANTHER" id="PTHR30622:SF3">
    <property type="entry name" value="UNDECAPRENYL-DIPHOSPHATASE"/>
    <property type="match status" value="1"/>
</dbReference>
<comment type="function">
    <text evidence="14">Catalyzes the dephosphorylation of undecaprenyl diphosphate (UPP). Confers resistance to bacitracin.</text>
</comment>
<name>A0A6I8MDV5_9FUSO</name>
<evidence type="ECO:0000256" key="11">
    <source>
        <dbReference type="ARBA" id="ARBA00032707"/>
    </source>
</evidence>
<evidence type="ECO:0000313" key="15">
    <source>
        <dbReference type="EMBL" id="VWL85271.1"/>
    </source>
</evidence>
<organism evidence="15 16">
    <name type="scientific">Oceanivirga miroungae</name>
    <dbReference type="NCBI Taxonomy" id="1130046"/>
    <lineage>
        <taxon>Bacteria</taxon>
        <taxon>Fusobacteriati</taxon>
        <taxon>Fusobacteriota</taxon>
        <taxon>Fusobacteriia</taxon>
        <taxon>Fusobacteriales</taxon>
        <taxon>Leptotrichiaceae</taxon>
        <taxon>Oceanivirga</taxon>
    </lineage>
</organism>
<keyword evidence="7 14" id="KW-0378">Hydrolase</keyword>
<evidence type="ECO:0000256" key="12">
    <source>
        <dbReference type="ARBA" id="ARBA00032932"/>
    </source>
</evidence>
<evidence type="ECO:0000256" key="1">
    <source>
        <dbReference type="ARBA" id="ARBA00004651"/>
    </source>
</evidence>
<keyword evidence="14" id="KW-0961">Cell wall biogenesis/degradation</keyword>
<dbReference type="GO" id="GO:0005886">
    <property type="term" value="C:plasma membrane"/>
    <property type="evidence" value="ECO:0007669"/>
    <property type="project" value="UniProtKB-SubCell"/>
</dbReference>
<dbReference type="GO" id="GO:0071555">
    <property type="term" value="P:cell wall organization"/>
    <property type="evidence" value="ECO:0007669"/>
    <property type="project" value="UniProtKB-KW"/>
</dbReference>
<dbReference type="PANTHER" id="PTHR30622">
    <property type="entry name" value="UNDECAPRENYL-DIPHOSPHATASE"/>
    <property type="match status" value="1"/>
</dbReference>
<feature type="transmembrane region" description="Helical" evidence="14">
    <location>
        <begin position="7"/>
        <end position="29"/>
    </location>
</feature>
<dbReference type="EC" id="3.6.1.27" evidence="3 14"/>
<evidence type="ECO:0000256" key="3">
    <source>
        <dbReference type="ARBA" id="ARBA00012374"/>
    </source>
</evidence>
<evidence type="ECO:0000256" key="4">
    <source>
        <dbReference type="ARBA" id="ARBA00021581"/>
    </source>
</evidence>
<feature type="transmembrane region" description="Helical" evidence="14">
    <location>
        <begin position="139"/>
        <end position="165"/>
    </location>
</feature>